<comment type="caution">
    <text evidence="3">The sequence shown here is derived from an EMBL/GenBank/DDBJ whole genome shotgun (WGS) entry which is preliminary data.</text>
</comment>
<evidence type="ECO:0008006" key="5">
    <source>
        <dbReference type="Google" id="ProtNLM"/>
    </source>
</evidence>
<evidence type="ECO:0000313" key="4">
    <source>
        <dbReference type="Proteomes" id="UP000556329"/>
    </source>
</evidence>
<protein>
    <recommendedName>
        <fullName evidence="5">Adenylate cyclase</fullName>
    </recommendedName>
</protein>
<dbReference type="Proteomes" id="UP000556329">
    <property type="component" value="Unassembled WGS sequence"/>
</dbReference>
<feature type="compositionally biased region" description="Polar residues" evidence="1">
    <location>
        <begin position="73"/>
        <end position="100"/>
    </location>
</feature>
<feature type="compositionally biased region" description="Polar residues" evidence="1">
    <location>
        <begin position="31"/>
        <end position="49"/>
    </location>
</feature>
<dbReference type="EMBL" id="JACHEF010000005">
    <property type="protein sequence ID" value="MBB6412243.1"/>
    <property type="molecule type" value="Genomic_DNA"/>
</dbReference>
<organism evidence="3 4">
    <name type="scientific">Mesorhizobium sangaii</name>
    <dbReference type="NCBI Taxonomy" id="505389"/>
    <lineage>
        <taxon>Bacteria</taxon>
        <taxon>Pseudomonadati</taxon>
        <taxon>Pseudomonadota</taxon>
        <taxon>Alphaproteobacteria</taxon>
        <taxon>Hyphomicrobiales</taxon>
        <taxon>Phyllobacteriaceae</taxon>
        <taxon>Mesorhizobium</taxon>
    </lineage>
</organism>
<gene>
    <name evidence="3" type="ORF">HNQ71_004933</name>
</gene>
<accession>A0A841PF93</accession>
<name>A0A841PF93_9HYPH</name>
<dbReference type="AlphaFoldDB" id="A0A841PF93"/>
<proteinExistence type="predicted"/>
<evidence type="ECO:0000313" key="3">
    <source>
        <dbReference type="EMBL" id="MBB6412243.1"/>
    </source>
</evidence>
<reference evidence="3 4" key="1">
    <citation type="submission" date="2020-08" db="EMBL/GenBank/DDBJ databases">
        <title>Genomic Encyclopedia of Type Strains, Phase IV (KMG-IV): sequencing the most valuable type-strain genomes for metagenomic binning, comparative biology and taxonomic classification.</title>
        <authorList>
            <person name="Goeker M."/>
        </authorList>
    </citation>
    <scope>NUCLEOTIDE SEQUENCE [LARGE SCALE GENOMIC DNA]</scope>
    <source>
        <strain evidence="3 4">DSM 100039</strain>
    </source>
</reference>
<feature type="signal peptide" evidence="2">
    <location>
        <begin position="1"/>
        <end position="24"/>
    </location>
</feature>
<sequence length="100" mass="10007">MKTHSLIIAATGASLVAFAGMALAGNVHTVTGATGQPNQTIGTDQTGSATPGHASTAPGSAFNPDGVADSKYAGTQPQNSKNPKSVSQYDVAGFQQSHNH</sequence>
<evidence type="ECO:0000256" key="2">
    <source>
        <dbReference type="SAM" id="SignalP"/>
    </source>
</evidence>
<keyword evidence="4" id="KW-1185">Reference proteome</keyword>
<feature type="chain" id="PRO_5032635027" description="Adenylate cyclase" evidence="2">
    <location>
        <begin position="25"/>
        <end position="100"/>
    </location>
</feature>
<feature type="region of interest" description="Disordered" evidence="1">
    <location>
        <begin position="31"/>
        <end position="100"/>
    </location>
</feature>
<keyword evidence="2" id="KW-0732">Signal</keyword>
<evidence type="ECO:0000256" key="1">
    <source>
        <dbReference type="SAM" id="MobiDB-lite"/>
    </source>
</evidence>